<dbReference type="EMBL" id="LAZR01045986">
    <property type="protein sequence ID" value="KKK97581.1"/>
    <property type="molecule type" value="Genomic_DNA"/>
</dbReference>
<dbReference type="AlphaFoldDB" id="A0A0F9CLQ8"/>
<dbReference type="InterPro" id="IPR037165">
    <property type="entry name" value="AldOxase/xan_DH_Mopterin-bd_sf"/>
</dbReference>
<reference evidence="3" key="1">
    <citation type="journal article" date="2015" name="Nature">
        <title>Complex archaea that bridge the gap between prokaryotes and eukaryotes.</title>
        <authorList>
            <person name="Spang A."/>
            <person name="Saw J.H."/>
            <person name="Jorgensen S.L."/>
            <person name="Zaremba-Niedzwiedzka K."/>
            <person name="Martijn J."/>
            <person name="Lind A.E."/>
            <person name="van Eijk R."/>
            <person name="Schleper C."/>
            <person name="Guy L."/>
            <person name="Ettema T.J."/>
        </authorList>
    </citation>
    <scope>NUCLEOTIDE SEQUENCE</scope>
</reference>
<dbReference type="GO" id="GO:0005506">
    <property type="term" value="F:iron ion binding"/>
    <property type="evidence" value="ECO:0007669"/>
    <property type="project" value="InterPro"/>
</dbReference>
<evidence type="ECO:0000313" key="3">
    <source>
        <dbReference type="EMBL" id="KKK97581.1"/>
    </source>
</evidence>
<dbReference type="InterPro" id="IPR016208">
    <property type="entry name" value="Ald_Oxase/xanthine_DH-like"/>
</dbReference>
<dbReference type="PANTHER" id="PTHR11908">
    <property type="entry name" value="XANTHINE DEHYDROGENASE"/>
    <property type="match status" value="1"/>
</dbReference>
<protein>
    <recommendedName>
        <fullName evidence="2">Aldehyde oxidase/xanthine dehydrogenase first molybdopterin binding domain-containing protein</fullName>
    </recommendedName>
</protein>
<organism evidence="3">
    <name type="scientific">marine sediment metagenome</name>
    <dbReference type="NCBI Taxonomy" id="412755"/>
    <lineage>
        <taxon>unclassified sequences</taxon>
        <taxon>metagenomes</taxon>
        <taxon>ecological metagenomes</taxon>
    </lineage>
</organism>
<evidence type="ECO:0000259" key="2">
    <source>
        <dbReference type="Pfam" id="PF02738"/>
    </source>
</evidence>
<name>A0A0F9CLQ8_9ZZZZ</name>
<gene>
    <name evidence="3" type="ORF">LCGC14_2651330</name>
</gene>
<sequence length="206" mass="23142">DIEKGFIESDYIFEDRYVTSKVTHCCLETHGCIAYFDQLGMLTMRAPHQASHTARQELARILDIPLSKVKIIQTTVGGGFGQRLVTDMKEPVAAILSRITERPVKIVNTREEEFSTARTRYPYIIDLKTGVRKDGKILARQAKVIVDNGAYNDKGPATLNYAGECFSILYNVPHIKYDGYGVYTNKQFGTAFRGPAASFCYGRSIR</sequence>
<proteinExistence type="predicted"/>
<dbReference type="GO" id="GO:0016491">
    <property type="term" value="F:oxidoreductase activity"/>
    <property type="evidence" value="ECO:0007669"/>
    <property type="project" value="InterPro"/>
</dbReference>
<dbReference type="Gene3D" id="3.30.365.10">
    <property type="entry name" value="Aldehyde oxidase/xanthine dehydrogenase, molybdopterin binding domain"/>
    <property type="match status" value="2"/>
</dbReference>
<accession>A0A0F9CLQ8</accession>
<comment type="caution">
    <text evidence="3">The sequence shown here is derived from an EMBL/GenBank/DDBJ whole genome shotgun (WGS) entry which is preliminary data.</text>
</comment>
<dbReference type="Pfam" id="PF02738">
    <property type="entry name" value="MoCoBD_1"/>
    <property type="match status" value="1"/>
</dbReference>
<dbReference type="SUPFAM" id="SSF56003">
    <property type="entry name" value="Molybdenum cofactor-binding domain"/>
    <property type="match status" value="1"/>
</dbReference>
<feature type="domain" description="Aldehyde oxidase/xanthine dehydrogenase first molybdopterin binding" evidence="2">
    <location>
        <begin position="1"/>
        <end position="196"/>
    </location>
</feature>
<dbReference type="PANTHER" id="PTHR11908:SF132">
    <property type="entry name" value="ALDEHYDE OXIDASE 1-RELATED"/>
    <property type="match status" value="1"/>
</dbReference>
<keyword evidence="1" id="KW-0500">Molybdenum</keyword>
<dbReference type="InterPro" id="IPR008274">
    <property type="entry name" value="AldOxase/xan_DH_MoCoBD1"/>
</dbReference>
<evidence type="ECO:0000256" key="1">
    <source>
        <dbReference type="ARBA" id="ARBA00022505"/>
    </source>
</evidence>
<feature type="non-terminal residue" evidence="3">
    <location>
        <position position="1"/>
    </location>
</feature>